<dbReference type="EC" id="2.7.1.67" evidence="2"/>
<evidence type="ECO:0000256" key="7">
    <source>
        <dbReference type="ARBA" id="ARBA00022840"/>
    </source>
</evidence>
<keyword evidence="7" id="KW-0067">ATP-binding</keyword>
<feature type="domain" description="PI3K/PI4K catalytic" evidence="10">
    <location>
        <begin position="241"/>
        <end position="571"/>
    </location>
</feature>
<dbReference type="EMBL" id="OU466858">
    <property type="protein sequence ID" value="CAH2048358.1"/>
    <property type="molecule type" value="Genomic_DNA"/>
</dbReference>
<protein>
    <recommendedName>
        <fullName evidence="2">1-phosphatidylinositol 4-kinase</fullName>
        <ecNumber evidence="2">2.7.1.67</ecNumber>
    </recommendedName>
</protein>
<evidence type="ECO:0000256" key="3">
    <source>
        <dbReference type="ARBA" id="ARBA00022679"/>
    </source>
</evidence>
<evidence type="ECO:0000256" key="4">
    <source>
        <dbReference type="ARBA" id="ARBA00022737"/>
    </source>
</evidence>
<dbReference type="InterPro" id="IPR029071">
    <property type="entry name" value="Ubiquitin-like_domsf"/>
</dbReference>
<evidence type="ECO:0000256" key="2">
    <source>
        <dbReference type="ARBA" id="ARBA00012169"/>
    </source>
</evidence>
<sequence>MSVADVALSPIQRGSGFCFGHEQSHYSVKSVLVFLSVTGSTMPMLILESDSIAEVKLRIQTCNGFRVRRQKLVFSGRELARNASRVKDYGVTGGSILHLVLKLYDPLLVTVITTCGKVFEFHVDRRRNVGYLKKRISKEGKGFPDVDDQEILFKGEKLDDNRIIDGICRDGNSVIHLLVKKSVKEEASHLLPALVQDAVKSEDFASGKDFLLEPVLLSPAVKLPKVLEGMIDRTVDGLNKGNPPVRSAEGTGGTYLMQDSSGLNYVSVFKPMDEEPKAVNNPQQLPATSDGQGLKRGTRVGEGATREVAAYLLDHPKSGPRSLSKEVMGFAGVPPTAMVRSFHKVYNYANGVGSCTIKDAKVGSLQMFMKNNGSCEDIGPGAFPVEEVHKISVFDIRMANADRHAGNILTGKGEDGKTVLIPIDHGYCLPENVSYYLYKFVQRFDPSIYSRSETKLLSIWVCAQFEDCTFEWLYWPQAKVPFSAETLNYINSLDSEQDIALLQLNGWDVPEAVSRTLRISTMLLKKGVERNMTPYQIGSIMCRETVNKDSEIEEILREAHNSVLPASSEATFIEAVGSAMDRRLDELTK</sequence>
<dbReference type="GO" id="GO:0005524">
    <property type="term" value="F:ATP binding"/>
    <property type="evidence" value="ECO:0007669"/>
    <property type="project" value="UniProtKB-KW"/>
</dbReference>
<dbReference type="PROSITE" id="PS50290">
    <property type="entry name" value="PI3_4_KINASE_3"/>
    <property type="match status" value="1"/>
</dbReference>
<evidence type="ECO:0000256" key="1">
    <source>
        <dbReference type="ARBA" id="ARBA00008941"/>
    </source>
</evidence>
<evidence type="ECO:0000313" key="12">
    <source>
        <dbReference type="Proteomes" id="UP000836841"/>
    </source>
</evidence>
<evidence type="ECO:0000313" key="11">
    <source>
        <dbReference type="EMBL" id="CAH2048358.1"/>
    </source>
</evidence>
<dbReference type="CDD" id="cd17039">
    <property type="entry name" value="Ubl_ubiquitin_like"/>
    <property type="match status" value="1"/>
</dbReference>
<gene>
    <name evidence="11" type="ORF">TAV2_LOCUS6474</name>
</gene>
<keyword evidence="5" id="KW-0547">Nucleotide-binding</keyword>
<dbReference type="AlphaFoldDB" id="A0AAU9RUS6"/>
<proteinExistence type="inferred from homology"/>
<dbReference type="Pfam" id="PF00454">
    <property type="entry name" value="PI3_PI4_kinase"/>
    <property type="match status" value="1"/>
</dbReference>
<dbReference type="InterPro" id="IPR000403">
    <property type="entry name" value="PI3/4_kinase_cat_dom"/>
</dbReference>
<evidence type="ECO:0000259" key="9">
    <source>
        <dbReference type="PROSITE" id="PS50053"/>
    </source>
</evidence>
<dbReference type="Pfam" id="PF00240">
    <property type="entry name" value="ubiquitin"/>
    <property type="match status" value="2"/>
</dbReference>
<dbReference type="PANTHER" id="PTHR45800:SF5">
    <property type="entry name" value="PHOSPHATIDYLINOSITOL 4-KINASE GAMMA 2"/>
    <property type="match status" value="1"/>
</dbReference>
<feature type="region of interest" description="Disordered" evidence="8">
    <location>
        <begin position="277"/>
        <end position="298"/>
    </location>
</feature>
<dbReference type="InterPro" id="IPR044571">
    <property type="entry name" value="P4KG1-8"/>
</dbReference>
<accession>A0AAU9RUS6</accession>
<keyword evidence="6" id="KW-0418">Kinase</keyword>
<dbReference type="CDD" id="cd01802">
    <property type="entry name" value="Ubl_ZFAND4"/>
    <property type="match status" value="1"/>
</dbReference>
<dbReference type="GO" id="GO:0004430">
    <property type="term" value="F:1-phosphatidylinositol 4-kinase activity"/>
    <property type="evidence" value="ECO:0007669"/>
    <property type="project" value="UniProtKB-EC"/>
</dbReference>
<dbReference type="SMART" id="SM00213">
    <property type="entry name" value="UBQ"/>
    <property type="match status" value="2"/>
</dbReference>
<dbReference type="Gene3D" id="3.10.20.90">
    <property type="entry name" value="Phosphatidylinositol 3-kinase Catalytic Subunit, Chain A, domain 1"/>
    <property type="match status" value="2"/>
</dbReference>
<dbReference type="FunFam" id="3.10.20.90:FF:000307">
    <property type="entry name" value="Phosphatidylinositol 4-kinase gamma 4"/>
    <property type="match status" value="1"/>
</dbReference>
<organism evidence="11 12">
    <name type="scientific">Thlaspi arvense</name>
    <name type="common">Field penny-cress</name>
    <dbReference type="NCBI Taxonomy" id="13288"/>
    <lineage>
        <taxon>Eukaryota</taxon>
        <taxon>Viridiplantae</taxon>
        <taxon>Streptophyta</taxon>
        <taxon>Embryophyta</taxon>
        <taxon>Tracheophyta</taxon>
        <taxon>Spermatophyta</taxon>
        <taxon>Magnoliopsida</taxon>
        <taxon>eudicotyledons</taxon>
        <taxon>Gunneridae</taxon>
        <taxon>Pentapetalae</taxon>
        <taxon>rosids</taxon>
        <taxon>malvids</taxon>
        <taxon>Brassicales</taxon>
        <taxon>Brassicaceae</taxon>
        <taxon>Thlaspideae</taxon>
        <taxon>Thlaspi</taxon>
    </lineage>
</organism>
<dbReference type="InterPro" id="IPR000626">
    <property type="entry name" value="Ubiquitin-like_dom"/>
</dbReference>
<feature type="domain" description="Ubiquitin-like" evidence="9">
    <location>
        <begin position="97"/>
        <end position="181"/>
    </location>
</feature>
<evidence type="ECO:0000256" key="6">
    <source>
        <dbReference type="ARBA" id="ARBA00022777"/>
    </source>
</evidence>
<comment type="similarity">
    <text evidence="1">Belongs to the PI3/PI4-kinase family. Type II PI4K subfamily.</text>
</comment>
<evidence type="ECO:0000256" key="8">
    <source>
        <dbReference type="SAM" id="MobiDB-lite"/>
    </source>
</evidence>
<feature type="compositionally biased region" description="Polar residues" evidence="8">
    <location>
        <begin position="280"/>
        <end position="291"/>
    </location>
</feature>
<evidence type="ECO:0000256" key="5">
    <source>
        <dbReference type="ARBA" id="ARBA00022741"/>
    </source>
</evidence>
<dbReference type="Proteomes" id="UP000836841">
    <property type="component" value="Chromosome 2"/>
</dbReference>
<dbReference type="PANTHER" id="PTHR45800">
    <property type="entry name" value="PHOSPHATIDYLINOSITOL 4-KINASE GAMMA"/>
    <property type="match status" value="1"/>
</dbReference>
<evidence type="ECO:0000259" key="10">
    <source>
        <dbReference type="PROSITE" id="PS50290"/>
    </source>
</evidence>
<reference evidence="11 12" key="1">
    <citation type="submission" date="2022-03" db="EMBL/GenBank/DDBJ databases">
        <authorList>
            <person name="Nunn A."/>
            <person name="Chopra R."/>
            <person name="Nunn A."/>
            <person name="Contreras Garrido A."/>
        </authorList>
    </citation>
    <scope>NUCLEOTIDE SEQUENCE [LARGE SCALE GENOMIC DNA]</scope>
</reference>
<name>A0AAU9RUS6_THLAR</name>
<feature type="domain" description="Ubiquitin-like" evidence="9">
    <location>
        <begin position="31"/>
        <end position="106"/>
    </location>
</feature>
<dbReference type="SUPFAM" id="SSF54236">
    <property type="entry name" value="Ubiquitin-like"/>
    <property type="match status" value="2"/>
</dbReference>
<dbReference type="PROSITE" id="PS50053">
    <property type="entry name" value="UBIQUITIN_2"/>
    <property type="match status" value="2"/>
</dbReference>
<keyword evidence="3" id="KW-0808">Transferase</keyword>
<keyword evidence="12" id="KW-1185">Reference proteome</keyword>
<keyword evidence="4" id="KW-0677">Repeat</keyword>